<sequence length="191" mass="22310">MSTSSTNPTNREWFSKLIHGQPHMIIQNRFGGAYLRRWYLIPRNPVLNVYLHQFLGSDDDRALHDHPWWFVSLMLRGQYDEVTNRGVRRRRAGSIAFRRAEHRHRVVLLPMTGRQRNAAGISDRALAQLWRSTGRLPEQPCWTLIITGRRGRTWGFWCKRPIDPWAATNGQVDRFVPWDEFEAAGGCGEFV</sequence>
<evidence type="ECO:0000313" key="1">
    <source>
        <dbReference type="EMBL" id="BDY33197.1"/>
    </source>
</evidence>
<dbReference type="InterPro" id="IPR011051">
    <property type="entry name" value="RmlC_Cupin_sf"/>
</dbReference>
<organism evidence="1 2">
    <name type="scientific">Mycolicibacterium mageritense</name>
    <name type="common">Mycobacterium mageritense</name>
    <dbReference type="NCBI Taxonomy" id="53462"/>
    <lineage>
        <taxon>Bacteria</taxon>
        <taxon>Bacillati</taxon>
        <taxon>Actinomycetota</taxon>
        <taxon>Actinomycetes</taxon>
        <taxon>Mycobacteriales</taxon>
        <taxon>Mycobacteriaceae</taxon>
        <taxon>Mycolicibacterium</taxon>
    </lineage>
</organism>
<evidence type="ECO:0008006" key="3">
    <source>
        <dbReference type="Google" id="ProtNLM"/>
    </source>
</evidence>
<dbReference type="RefSeq" id="WP_286212808.1">
    <property type="nucleotide sequence ID" value="NZ_AP027452.1"/>
</dbReference>
<gene>
    <name evidence="1" type="ORF">hbim_07172</name>
</gene>
<name>A0AAI8U2W2_MYCME</name>
<dbReference type="SUPFAM" id="SSF51182">
    <property type="entry name" value="RmlC-like cupins"/>
    <property type="match status" value="1"/>
</dbReference>
<accession>A0AAI8U2W2</accession>
<reference evidence="1" key="1">
    <citation type="submission" date="2023-03" db="EMBL/GenBank/DDBJ databases">
        <title>Draft genome sequence of a Mycolicibacterium mageritense strain H4_3_1 isolated from a hybrid biological-inorganic system reactor.</title>
        <authorList>
            <person name="Feng X."/>
            <person name="Kazama D."/>
            <person name="Sato K."/>
            <person name="Kobayashi H."/>
        </authorList>
    </citation>
    <scope>NUCLEOTIDE SEQUENCE</scope>
    <source>
        <strain evidence="1">H4_3_1</strain>
    </source>
</reference>
<dbReference type="AlphaFoldDB" id="A0AAI8U2W2"/>
<protein>
    <recommendedName>
        <fullName evidence="3">Cysteine dioxygenase</fullName>
    </recommendedName>
</protein>
<proteinExistence type="predicted"/>
<dbReference type="EMBL" id="AP027452">
    <property type="protein sequence ID" value="BDY33197.1"/>
    <property type="molecule type" value="Genomic_DNA"/>
</dbReference>
<evidence type="ECO:0000313" key="2">
    <source>
        <dbReference type="Proteomes" id="UP001241092"/>
    </source>
</evidence>
<dbReference type="Proteomes" id="UP001241092">
    <property type="component" value="Chromosome"/>
</dbReference>